<proteinExistence type="predicted"/>
<keyword evidence="3" id="KW-1185">Reference proteome</keyword>
<reference evidence="2 3" key="1">
    <citation type="journal article" date="2012" name="Genome Biol.">
        <title>Genome and low-iron response of an oceanic diatom adapted to chronic iron limitation.</title>
        <authorList>
            <person name="Lommer M."/>
            <person name="Specht M."/>
            <person name="Roy A.S."/>
            <person name="Kraemer L."/>
            <person name="Andreson R."/>
            <person name="Gutowska M.A."/>
            <person name="Wolf J."/>
            <person name="Bergner S.V."/>
            <person name="Schilhabel M.B."/>
            <person name="Klostermeier U.C."/>
            <person name="Beiko R.G."/>
            <person name="Rosenstiel P."/>
            <person name="Hippler M."/>
            <person name="Laroche J."/>
        </authorList>
    </citation>
    <scope>NUCLEOTIDE SEQUENCE [LARGE SCALE GENOMIC DNA]</scope>
    <source>
        <strain evidence="2 3">CCMP1005</strain>
    </source>
</reference>
<protein>
    <submittedName>
        <fullName evidence="2">Uncharacterized protein</fullName>
    </submittedName>
</protein>
<dbReference type="EMBL" id="AGNL01045749">
    <property type="protein sequence ID" value="EJK48509.1"/>
    <property type="molecule type" value="Genomic_DNA"/>
</dbReference>
<feature type="region of interest" description="Disordered" evidence="1">
    <location>
        <begin position="128"/>
        <end position="151"/>
    </location>
</feature>
<sequence>MKQVVRLPDLGVPLLPALLRAVAPAAAVPAAAAAAAAVPVRVVPQRQLHVRPLDVVGGRVPPHAEDLVRVPHGNSKRVGVSLCPLFFPREFTRRLLHGADDGRRDGERGRLSDFGMYWPNLGPALAFKNGPMTKNRGPDPTRGPRRRVHDKKQYVPNTDSFLHLDLRCVSRTGLICFGERTPAPQSNMLRYYCTDLTTKGLCLLERAKVFTIPPLLVQTIPLGYEVLPPPSIARHAGSRSVSVSTTIWLSSAVWKNIAGVKLKLSQCRLEWANLSVRAVLSQRPSQQWDGLDGESYVALE</sequence>
<dbReference type="AlphaFoldDB" id="K0R8N9"/>
<organism evidence="2 3">
    <name type="scientific">Thalassiosira oceanica</name>
    <name type="common">Marine diatom</name>
    <dbReference type="NCBI Taxonomy" id="159749"/>
    <lineage>
        <taxon>Eukaryota</taxon>
        <taxon>Sar</taxon>
        <taxon>Stramenopiles</taxon>
        <taxon>Ochrophyta</taxon>
        <taxon>Bacillariophyta</taxon>
        <taxon>Coscinodiscophyceae</taxon>
        <taxon>Thalassiosirophycidae</taxon>
        <taxon>Thalassiosirales</taxon>
        <taxon>Thalassiosiraceae</taxon>
        <taxon>Thalassiosira</taxon>
    </lineage>
</organism>
<gene>
    <name evidence="2" type="ORF">THAOC_32686</name>
</gene>
<dbReference type="Proteomes" id="UP000266841">
    <property type="component" value="Unassembled WGS sequence"/>
</dbReference>
<evidence type="ECO:0000313" key="3">
    <source>
        <dbReference type="Proteomes" id="UP000266841"/>
    </source>
</evidence>
<comment type="caution">
    <text evidence="2">The sequence shown here is derived from an EMBL/GenBank/DDBJ whole genome shotgun (WGS) entry which is preliminary data.</text>
</comment>
<accession>K0R8N9</accession>
<name>K0R8N9_THAOC</name>
<evidence type="ECO:0000256" key="1">
    <source>
        <dbReference type="SAM" id="MobiDB-lite"/>
    </source>
</evidence>
<evidence type="ECO:0000313" key="2">
    <source>
        <dbReference type="EMBL" id="EJK48509.1"/>
    </source>
</evidence>